<dbReference type="STRING" id="1193011.LEP1GSC058_0099"/>
<dbReference type="AlphaFoldDB" id="S3V3E5"/>
<organism evidence="1 2">
    <name type="scientific">Leptospira fainei serovar Hurstbridge str. BUT 6</name>
    <dbReference type="NCBI Taxonomy" id="1193011"/>
    <lineage>
        <taxon>Bacteria</taxon>
        <taxon>Pseudomonadati</taxon>
        <taxon>Spirochaetota</taxon>
        <taxon>Spirochaetia</taxon>
        <taxon>Leptospirales</taxon>
        <taxon>Leptospiraceae</taxon>
        <taxon>Leptospira</taxon>
    </lineage>
</organism>
<gene>
    <name evidence="1" type="ORF">LEP1GSC058_0099</name>
</gene>
<name>S3V3E5_9LEPT</name>
<evidence type="ECO:0000313" key="1">
    <source>
        <dbReference type="EMBL" id="EPG75159.1"/>
    </source>
</evidence>
<sequence>MTLIRRVFEVEIVCKGDFMTLFPIEKSFPNLLESGRIGKNGKTKD</sequence>
<dbReference type="Proteomes" id="UP000014540">
    <property type="component" value="Unassembled WGS sequence"/>
</dbReference>
<keyword evidence="2" id="KW-1185">Reference proteome</keyword>
<comment type="caution">
    <text evidence="1">The sequence shown here is derived from an EMBL/GenBank/DDBJ whole genome shotgun (WGS) entry which is preliminary data.</text>
</comment>
<dbReference type="EMBL" id="AKWZ02000004">
    <property type="protein sequence ID" value="EPG75159.1"/>
    <property type="molecule type" value="Genomic_DNA"/>
</dbReference>
<reference evidence="1" key="1">
    <citation type="submission" date="2013-04" db="EMBL/GenBank/DDBJ databases">
        <authorList>
            <person name="Harkins D.M."/>
            <person name="Durkin A.S."/>
            <person name="Selengut J.D."/>
            <person name="Sanka R."/>
            <person name="DePew J."/>
            <person name="Purushe J."/>
            <person name="Ahmed A."/>
            <person name="van der Linden H."/>
            <person name="Goris M.G.A."/>
            <person name="Hartskeerl R.A."/>
            <person name="Vinetz J.M."/>
            <person name="Sutton G.G."/>
            <person name="Nelson W.C."/>
            <person name="Fouts D.E."/>
        </authorList>
    </citation>
    <scope>NUCLEOTIDE SEQUENCE [LARGE SCALE GENOMIC DNA]</scope>
    <source>
        <strain evidence="1">BUT 6</strain>
    </source>
</reference>
<evidence type="ECO:0000313" key="2">
    <source>
        <dbReference type="Proteomes" id="UP000014540"/>
    </source>
</evidence>
<accession>S3V3E5</accession>
<proteinExistence type="predicted"/>
<protein>
    <submittedName>
        <fullName evidence="1">Uncharacterized protein</fullName>
    </submittedName>
</protein>